<name>A0ABR3FQB7_9AGAR</name>
<sequence>MFFSKAFSLFVLVPFISASLALERRQVDVDLTTHCGQWDSVAAAPYRLHVNQWGKNATSEGQSCGQVTSLNQNTIAWNNSWSWLGTPDDRIKSYTSVVLQGINKQLSAIESIPVDWQWFNQFSEMQVSNVALTISTTRAPGKPNANKIMIWLANYNAKPLSHNRDDAGNAVPVATNVTLAEQNWNLYIGTNGATTVYSFLPSATSSELKSFQADANDFVKYLDNQGLDQTQYLTVVQAGVEATYGSAVFSTTSYSAVVN</sequence>
<proteinExistence type="inferred from homology"/>
<keyword evidence="2" id="KW-0378">Hydrolase</keyword>
<comment type="similarity">
    <text evidence="1 2">Belongs to the glycosyl hydrolase 12 (cellulase H) family.</text>
</comment>
<dbReference type="InterPro" id="IPR002594">
    <property type="entry name" value="GH12"/>
</dbReference>
<feature type="signal peptide" evidence="3">
    <location>
        <begin position="1"/>
        <end position="21"/>
    </location>
</feature>
<evidence type="ECO:0000256" key="2">
    <source>
        <dbReference type="RuleBase" id="RU361163"/>
    </source>
</evidence>
<dbReference type="InterPro" id="IPR013319">
    <property type="entry name" value="GH11/12"/>
</dbReference>
<organism evidence="4 5">
    <name type="scientific">Marasmius crinis-equi</name>
    <dbReference type="NCBI Taxonomy" id="585013"/>
    <lineage>
        <taxon>Eukaryota</taxon>
        <taxon>Fungi</taxon>
        <taxon>Dikarya</taxon>
        <taxon>Basidiomycota</taxon>
        <taxon>Agaricomycotina</taxon>
        <taxon>Agaricomycetes</taxon>
        <taxon>Agaricomycetidae</taxon>
        <taxon>Agaricales</taxon>
        <taxon>Marasmiineae</taxon>
        <taxon>Marasmiaceae</taxon>
        <taxon>Marasmius</taxon>
    </lineage>
</organism>
<dbReference type="PANTHER" id="PTHR34002">
    <property type="entry name" value="BLR1656 PROTEIN"/>
    <property type="match status" value="1"/>
</dbReference>
<dbReference type="SUPFAM" id="SSF49899">
    <property type="entry name" value="Concanavalin A-like lectins/glucanases"/>
    <property type="match status" value="1"/>
</dbReference>
<keyword evidence="3" id="KW-0732">Signal</keyword>
<keyword evidence="2" id="KW-0119">Carbohydrate metabolism</keyword>
<evidence type="ECO:0008006" key="6">
    <source>
        <dbReference type="Google" id="ProtNLM"/>
    </source>
</evidence>
<evidence type="ECO:0000313" key="4">
    <source>
        <dbReference type="EMBL" id="KAL0577626.1"/>
    </source>
</evidence>
<dbReference type="Proteomes" id="UP001465976">
    <property type="component" value="Unassembled WGS sequence"/>
</dbReference>
<feature type="chain" id="PRO_5047090025" description="Concanavalin A-like lectin/glucanase" evidence="3">
    <location>
        <begin position="22"/>
        <end position="259"/>
    </location>
</feature>
<keyword evidence="5" id="KW-1185">Reference proteome</keyword>
<dbReference type="InterPro" id="IPR013320">
    <property type="entry name" value="ConA-like_dom_sf"/>
</dbReference>
<keyword evidence="2" id="KW-0326">Glycosidase</keyword>
<dbReference type="EMBL" id="JBAHYK010000145">
    <property type="protein sequence ID" value="KAL0577626.1"/>
    <property type="molecule type" value="Genomic_DNA"/>
</dbReference>
<dbReference type="Gene3D" id="2.60.120.180">
    <property type="match status" value="1"/>
</dbReference>
<evidence type="ECO:0000313" key="5">
    <source>
        <dbReference type="Proteomes" id="UP001465976"/>
    </source>
</evidence>
<evidence type="ECO:0000256" key="1">
    <source>
        <dbReference type="ARBA" id="ARBA00005519"/>
    </source>
</evidence>
<gene>
    <name evidence="4" type="ORF">V5O48_004351</name>
</gene>
<comment type="caution">
    <text evidence="4">The sequence shown here is derived from an EMBL/GenBank/DDBJ whole genome shotgun (WGS) entry which is preliminary data.</text>
</comment>
<accession>A0ABR3FQB7</accession>
<keyword evidence="2" id="KW-0624">Polysaccharide degradation</keyword>
<dbReference type="Pfam" id="PF01670">
    <property type="entry name" value="Glyco_hydro_12"/>
    <property type="match status" value="1"/>
</dbReference>
<evidence type="ECO:0000256" key="3">
    <source>
        <dbReference type="SAM" id="SignalP"/>
    </source>
</evidence>
<protein>
    <recommendedName>
        <fullName evidence="6">Concanavalin A-like lectin/glucanase</fullName>
    </recommendedName>
</protein>
<dbReference type="PANTHER" id="PTHR34002:SF9">
    <property type="entry name" value="XYLOGLUCAN-SPECIFIC ENDO-BETA-1,4-GLUCANASE A"/>
    <property type="match status" value="1"/>
</dbReference>
<reference evidence="4 5" key="1">
    <citation type="submission" date="2024-02" db="EMBL/GenBank/DDBJ databases">
        <title>A draft genome for the cacao thread blight pathogen Marasmius crinis-equi.</title>
        <authorList>
            <person name="Cohen S.P."/>
            <person name="Baruah I.K."/>
            <person name="Amoako-Attah I."/>
            <person name="Bukari Y."/>
            <person name="Meinhardt L.W."/>
            <person name="Bailey B.A."/>
        </authorList>
    </citation>
    <scope>NUCLEOTIDE SEQUENCE [LARGE SCALE GENOMIC DNA]</scope>
    <source>
        <strain evidence="4 5">GH-76</strain>
    </source>
</reference>